<feature type="domain" description="RNA-binding S4" evidence="12">
    <location>
        <begin position="22"/>
        <end position="84"/>
    </location>
</feature>
<dbReference type="SMART" id="SM00363">
    <property type="entry name" value="S4"/>
    <property type="match status" value="1"/>
</dbReference>
<dbReference type="PANTHER" id="PTHR21600">
    <property type="entry name" value="MITOCHONDRIAL RNA PSEUDOURIDINE SYNTHASE"/>
    <property type="match status" value="1"/>
</dbReference>
<evidence type="ECO:0000313" key="13">
    <source>
        <dbReference type="EMBL" id="VAW90227.1"/>
    </source>
</evidence>
<comment type="similarity">
    <text evidence="3">Belongs to the pseudouridine synthase RluA family.</text>
</comment>
<dbReference type="Pfam" id="PF01479">
    <property type="entry name" value="S4"/>
    <property type="match status" value="1"/>
</dbReference>
<dbReference type="InterPro" id="IPR006145">
    <property type="entry name" value="PsdUridine_synth_RsuA/RluA"/>
</dbReference>
<dbReference type="AlphaFoldDB" id="A0A3B0ZS97"/>
<evidence type="ECO:0000256" key="10">
    <source>
        <dbReference type="ARBA" id="ARBA00031975"/>
    </source>
</evidence>
<dbReference type="GO" id="GO:0000455">
    <property type="term" value="P:enzyme-directed rRNA pseudouridine synthesis"/>
    <property type="evidence" value="ECO:0007669"/>
    <property type="project" value="TreeGrafter"/>
</dbReference>
<evidence type="ECO:0000256" key="1">
    <source>
        <dbReference type="ARBA" id="ARBA00000381"/>
    </source>
</evidence>
<keyword evidence="6" id="KW-0698">rRNA processing</keyword>
<dbReference type="InterPro" id="IPR050188">
    <property type="entry name" value="RluA_PseudoU_synthase"/>
</dbReference>
<comment type="catalytic activity">
    <reaction evidence="1">
        <text>uridine(955/2504/2580) in 23S rRNA = pseudouridine(955/2504/2580) in 23S rRNA</text>
        <dbReference type="Rhea" id="RHEA:42528"/>
        <dbReference type="Rhea" id="RHEA-COMP:10099"/>
        <dbReference type="Rhea" id="RHEA-COMP:10100"/>
        <dbReference type="ChEBI" id="CHEBI:65314"/>
        <dbReference type="ChEBI" id="CHEBI:65315"/>
        <dbReference type="EC" id="5.4.99.24"/>
    </reaction>
</comment>
<dbReference type="NCBIfam" id="TIGR00005">
    <property type="entry name" value="rluA_subfam"/>
    <property type="match status" value="1"/>
</dbReference>
<dbReference type="CDD" id="cd02869">
    <property type="entry name" value="PseudoU_synth_RluA_like"/>
    <property type="match status" value="1"/>
</dbReference>
<evidence type="ECO:0000256" key="6">
    <source>
        <dbReference type="ARBA" id="ARBA00022552"/>
    </source>
</evidence>
<dbReference type="PANTHER" id="PTHR21600:SF92">
    <property type="entry name" value="RIBOSOMAL LARGE SUBUNIT PSEUDOURIDINE SYNTHASE C"/>
    <property type="match status" value="1"/>
</dbReference>
<protein>
    <recommendedName>
        <fullName evidence="5">Ribosomal large subunit pseudouridine synthase C</fullName>
        <ecNumber evidence="4">5.4.99.24</ecNumber>
    </recommendedName>
    <alternativeName>
        <fullName evidence="9">23S rRNA pseudouridine(955/2504/2580) synthase</fullName>
    </alternativeName>
    <alternativeName>
        <fullName evidence="10">rRNA pseudouridylate synthase C</fullName>
    </alternativeName>
    <alternativeName>
        <fullName evidence="11">rRNA-uridine isomerase C</fullName>
    </alternativeName>
</protein>
<dbReference type="EC" id="5.4.99.24" evidence="4"/>
<proteinExistence type="inferred from homology"/>
<gene>
    <name evidence="13" type="ORF">MNBD_GAMMA17-1005</name>
</gene>
<evidence type="ECO:0000256" key="4">
    <source>
        <dbReference type="ARBA" id="ARBA00012785"/>
    </source>
</evidence>
<dbReference type="InterPro" id="IPR036986">
    <property type="entry name" value="S4_RNA-bd_sf"/>
</dbReference>
<keyword evidence="7" id="KW-0694">RNA-binding</keyword>
<dbReference type="InterPro" id="IPR006224">
    <property type="entry name" value="PsdUridine_synth_RluA-like_CS"/>
</dbReference>
<evidence type="ECO:0000256" key="2">
    <source>
        <dbReference type="ARBA" id="ARBA00002876"/>
    </source>
</evidence>
<evidence type="ECO:0000256" key="8">
    <source>
        <dbReference type="ARBA" id="ARBA00023235"/>
    </source>
</evidence>
<name>A0A3B0ZS97_9ZZZZ</name>
<dbReference type="InterPro" id="IPR002942">
    <property type="entry name" value="S4_RNA-bd"/>
</dbReference>
<dbReference type="SUPFAM" id="SSF55174">
    <property type="entry name" value="Alpha-L RNA-binding motif"/>
    <property type="match status" value="1"/>
</dbReference>
<dbReference type="SUPFAM" id="SSF55120">
    <property type="entry name" value="Pseudouridine synthase"/>
    <property type="match status" value="1"/>
</dbReference>
<evidence type="ECO:0000256" key="11">
    <source>
        <dbReference type="ARBA" id="ARBA00033053"/>
    </source>
</evidence>
<keyword evidence="8 13" id="KW-0413">Isomerase</keyword>
<dbReference type="CDD" id="cd00165">
    <property type="entry name" value="S4"/>
    <property type="match status" value="1"/>
</dbReference>
<reference evidence="13" key="1">
    <citation type="submission" date="2018-06" db="EMBL/GenBank/DDBJ databases">
        <authorList>
            <person name="Zhirakovskaya E."/>
        </authorList>
    </citation>
    <scope>NUCLEOTIDE SEQUENCE</scope>
</reference>
<evidence type="ECO:0000256" key="5">
    <source>
        <dbReference type="ARBA" id="ARBA00017128"/>
    </source>
</evidence>
<dbReference type="InterPro" id="IPR020103">
    <property type="entry name" value="PsdUridine_synth_cat_dom_sf"/>
</dbReference>
<organism evidence="13">
    <name type="scientific">hydrothermal vent metagenome</name>
    <dbReference type="NCBI Taxonomy" id="652676"/>
    <lineage>
        <taxon>unclassified sequences</taxon>
        <taxon>metagenomes</taxon>
        <taxon>ecological metagenomes</taxon>
    </lineage>
</organism>
<evidence type="ECO:0000256" key="9">
    <source>
        <dbReference type="ARBA" id="ARBA00030705"/>
    </source>
</evidence>
<evidence type="ECO:0000256" key="7">
    <source>
        <dbReference type="ARBA" id="ARBA00022884"/>
    </source>
</evidence>
<dbReference type="Gene3D" id="3.10.290.10">
    <property type="entry name" value="RNA-binding S4 domain"/>
    <property type="match status" value="1"/>
</dbReference>
<dbReference type="GO" id="GO:0160141">
    <property type="term" value="F:23S rRNA pseudouridine(955/2504/2580) synthase activity"/>
    <property type="evidence" value="ECO:0007669"/>
    <property type="project" value="UniProtKB-EC"/>
</dbReference>
<sequence length="323" mass="36199">MSDNTTRHPVRLLTIDSGNAGQRIDNFLLTALKGVPRSLVYRLLRTGQVRVNKGRVKQTYRLQLDDIVRVPPVSMPSEGAQEAPSKGLCNAIAESIIFEDDNLIIIDKPSGIAVHGGSGIANGVIEIMRVIRSEEKDLELVHRLDRQTSGCLLLAKNRPALLELHELLRENLIDKRYFALVQGYWQDDESTVNFPLLKERAESGLRTVKVSKDGQASTTQFSVKRHFDHRMTLLEAKPLTGRMHQIRVHAAHSGHPILGDEVYGKRTLNRELKKQGLKRLFLHAHTLSFMLPSTMKKISVSAPLSLALEKFLNSLENGADNEQ</sequence>
<evidence type="ECO:0000256" key="3">
    <source>
        <dbReference type="ARBA" id="ARBA00010876"/>
    </source>
</evidence>
<dbReference type="PROSITE" id="PS50889">
    <property type="entry name" value="S4"/>
    <property type="match status" value="1"/>
</dbReference>
<dbReference type="Pfam" id="PF00849">
    <property type="entry name" value="PseudoU_synth_2"/>
    <property type="match status" value="1"/>
</dbReference>
<comment type="function">
    <text evidence="2">Responsible for synthesis of pseudouridine from uracil at positions 955, 2504 and 2580 in 23S ribosomal RNA.</text>
</comment>
<evidence type="ECO:0000259" key="12">
    <source>
        <dbReference type="SMART" id="SM00363"/>
    </source>
</evidence>
<dbReference type="EMBL" id="UOFQ01000177">
    <property type="protein sequence ID" value="VAW90227.1"/>
    <property type="molecule type" value="Genomic_DNA"/>
</dbReference>
<dbReference type="InterPro" id="IPR006225">
    <property type="entry name" value="PsdUridine_synth_RluC/D"/>
</dbReference>
<dbReference type="PROSITE" id="PS01129">
    <property type="entry name" value="PSI_RLU"/>
    <property type="match status" value="1"/>
</dbReference>
<dbReference type="Gene3D" id="3.30.2350.10">
    <property type="entry name" value="Pseudouridine synthase"/>
    <property type="match status" value="1"/>
</dbReference>
<accession>A0A3B0ZS97</accession>
<dbReference type="GO" id="GO:0003723">
    <property type="term" value="F:RNA binding"/>
    <property type="evidence" value="ECO:0007669"/>
    <property type="project" value="UniProtKB-KW"/>
</dbReference>